<dbReference type="InterPro" id="IPR024020">
    <property type="entry name" value="Anit_sigma_mycothiol_RsrA"/>
</dbReference>
<keyword evidence="2" id="KW-0804">Transcription</keyword>
<keyword evidence="1" id="KW-0805">Transcription regulation</keyword>
<evidence type="ECO:0000313" key="4">
    <source>
        <dbReference type="EMBL" id="CAB0592587.1"/>
    </source>
</evidence>
<dbReference type="GeneID" id="29422106"/>
<dbReference type="InterPro" id="IPR041916">
    <property type="entry name" value="Anti_sigma_zinc_sf"/>
</dbReference>
<dbReference type="Gene3D" id="1.10.10.1320">
    <property type="entry name" value="Anti-sigma factor, zinc-finger domain"/>
    <property type="match status" value="1"/>
</dbReference>
<name>A0A0D6FMQ2_CORDP</name>
<evidence type="ECO:0000256" key="1">
    <source>
        <dbReference type="ARBA" id="ARBA00023015"/>
    </source>
</evidence>
<feature type="domain" description="Putative zinc-finger" evidence="3">
    <location>
        <begin position="8"/>
        <end position="42"/>
    </location>
</feature>
<accession>A0A0D6FMQ2</accession>
<dbReference type="SMR" id="A0A0D6FMQ2"/>
<dbReference type="KEGG" id="cdi:DIP0710"/>
<comment type="caution">
    <text evidence="4">The sequence shown here is derived from an EMBL/GenBank/DDBJ whole genome shotgun (WGS) entry which is preliminary data.</text>
</comment>
<dbReference type="Proteomes" id="UP000480222">
    <property type="component" value="Unassembled WGS sequence"/>
</dbReference>
<dbReference type="OrthoDB" id="3267840at2"/>
<dbReference type="Pfam" id="PF13490">
    <property type="entry name" value="zf-HC2"/>
    <property type="match status" value="1"/>
</dbReference>
<evidence type="ECO:0000256" key="2">
    <source>
        <dbReference type="ARBA" id="ARBA00023163"/>
    </source>
</evidence>
<dbReference type="RefSeq" id="WP_004567129.1">
    <property type="nucleotide sequence ID" value="NZ_CABVGJ010000002.1"/>
</dbReference>
<dbReference type="AlphaFoldDB" id="A0A0D6FMQ2"/>
<dbReference type="NCBIfam" id="TIGR03988">
    <property type="entry name" value="antisig_RsrA"/>
    <property type="match status" value="1"/>
</dbReference>
<gene>
    <name evidence="4" type="ORF">CIP107547_00829</name>
</gene>
<reference evidence="4 5" key="1">
    <citation type="submission" date="2020-02" db="EMBL/GenBank/DDBJ databases">
        <authorList>
            <person name="Brisse S."/>
        </authorList>
    </citation>
    <scope>NUCLEOTIDE SEQUENCE [LARGE SCALE GENOMIC DNA]</scope>
    <source>
        <strain evidence="4">CIP107547</strain>
    </source>
</reference>
<evidence type="ECO:0000259" key="3">
    <source>
        <dbReference type="Pfam" id="PF13490"/>
    </source>
</evidence>
<dbReference type="KEGG" id="cdip:ERS451417_00645"/>
<dbReference type="InterPro" id="IPR027383">
    <property type="entry name" value="Znf_put"/>
</dbReference>
<sequence>MSHEGCSCSELREYMYALLDRELSPVDCARLQAHLAQCPHCAEIVEAETELRGLLKRCCCGTAPATLREKITYSISITQIKYQ</sequence>
<evidence type="ECO:0000313" key="5">
    <source>
        <dbReference type="Proteomes" id="UP000480222"/>
    </source>
</evidence>
<protein>
    <submittedName>
        <fullName evidence="4">Mycothiol system anti-sigma-R factor</fullName>
    </submittedName>
</protein>
<proteinExistence type="predicted"/>
<dbReference type="EMBL" id="CADDAV010000010">
    <property type="protein sequence ID" value="CAB0592587.1"/>
    <property type="molecule type" value="Genomic_DNA"/>
</dbReference>
<organism evidence="4 5">
    <name type="scientific">Corynebacterium diphtheriae</name>
    <dbReference type="NCBI Taxonomy" id="1717"/>
    <lineage>
        <taxon>Bacteria</taxon>
        <taxon>Bacillati</taxon>
        <taxon>Actinomycetota</taxon>
        <taxon>Actinomycetes</taxon>
        <taxon>Mycobacteriales</taxon>
        <taxon>Corynebacteriaceae</taxon>
        <taxon>Corynebacterium</taxon>
    </lineage>
</organism>